<sequence>MSSTDLKIIDNTTKTSDDGLMKNVDVASGAPKILPLFHCESFSEIDDEQAKLCESLLKCHEIFPPDEQSLSFFGDSNVKKTRNVSCSKSNSNSLTIEKSYDRCTKRVKSLSNSVNNDIFKNLKSKTQSSKTRNKNVKNVCSKSTGIIDAGCKTTIAGSVEQLTTEAIACNAEPNVMRSKSRVSHCRKSLDIVEKNVETLVKNTVSVNKFNRYPSKNDSLGRYKSPSVGGDKNTTPLGCASC</sequence>
<gene>
    <name evidence="1" type="ORF">LSTR_LSTR007681</name>
</gene>
<organism evidence="1 2">
    <name type="scientific">Laodelphax striatellus</name>
    <name type="common">Small brown planthopper</name>
    <name type="synonym">Delphax striatella</name>
    <dbReference type="NCBI Taxonomy" id="195883"/>
    <lineage>
        <taxon>Eukaryota</taxon>
        <taxon>Metazoa</taxon>
        <taxon>Ecdysozoa</taxon>
        <taxon>Arthropoda</taxon>
        <taxon>Hexapoda</taxon>
        <taxon>Insecta</taxon>
        <taxon>Pterygota</taxon>
        <taxon>Neoptera</taxon>
        <taxon>Paraneoptera</taxon>
        <taxon>Hemiptera</taxon>
        <taxon>Auchenorrhyncha</taxon>
        <taxon>Fulgoroidea</taxon>
        <taxon>Delphacidae</taxon>
        <taxon>Criomorphinae</taxon>
        <taxon>Laodelphax</taxon>
    </lineage>
</organism>
<dbReference type="InParanoid" id="A0A482WJC8"/>
<proteinExistence type="predicted"/>
<dbReference type="Proteomes" id="UP000291343">
    <property type="component" value="Unassembled WGS sequence"/>
</dbReference>
<protein>
    <submittedName>
        <fullName evidence="1">Uncharacterized protein</fullName>
    </submittedName>
</protein>
<reference evidence="1 2" key="1">
    <citation type="journal article" date="2017" name="Gigascience">
        <title>Genome sequence of the small brown planthopper, Laodelphax striatellus.</title>
        <authorList>
            <person name="Zhu J."/>
            <person name="Jiang F."/>
            <person name="Wang X."/>
            <person name="Yang P."/>
            <person name="Bao Y."/>
            <person name="Zhao W."/>
            <person name="Wang W."/>
            <person name="Lu H."/>
            <person name="Wang Q."/>
            <person name="Cui N."/>
            <person name="Li J."/>
            <person name="Chen X."/>
            <person name="Luo L."/>
            <person name="Yu J."/>
            <person name="Kang L."/>
            <person name="Cui F."/>
        </authorList>
    </citation>
    <scope>NUCLEOTIDE SEQUENCE [LARGE SCALE GENOMIC DNA]</scope>
    <source>
        <strain evidence="1">Lst14</strain>
    </source>
</reference>
<comment type="caution">
    <text evidence="1">The sequence shown here is derived from an EMBL/GenBank/DDBJ whole genome shotgun (WGS) entry which is preliminary data.</text>
</comment>
<accession>A0A482WJC8</accession>
<dbReference type="SMR" id="A0A482WJC8"/>
<name>A0A482WJC8_LAOST</name>
<dbReference type="AlphaFoldDB" id="A0A482WJC8"/>
<keyword evidence="2" id="KW-1185">Reference proteome</keyword>
<evidence type="ECO:0000313" key="2">
    <source>
        <dbReference type="Proteomes" id="UP000291343"/>
    </source>
</evidence>
<evidence type="ECO:0000313" key="1">
    <source>
        <dbReference type="EMBL" id="RZF33336.1"/>
    </source>
</evidence>
<dbReference type="EMBL" id="QKKF02034243">
    <property type="protein sequence ID" value="RZF33336.1"/>
    <property type="molecule type" value="Genomic_DNA"/>
</dbReference>